<dbReference type="GO" id="GO:0004675">
    <property type="term" value="F:transmembrane receptor protein serine/threonine kinase activity"/>
    <property type="evidence" value="ECO:0007669"/>
    <property type="project" value="UniProtKB-EC"/>
</dbReference>
<reference evidence="16" key="1">
    <citation type="submission" date="2022-06" db="EMBL/GenBank/DDBJ databases">
        <authorList>
            <person name="Berger JAMES D."/>
            <person name="Berger JAMES D."/>
        </authorList>
    </citation>
    <scope>NUCLEOTIDE SEQUENCE [LARGE SCALE GENOMIC DNA]</scope>
</reference>
<keyword evidence="6 14" id="KW-0812">Transmembrane</keyword>
<dbReference type="AlphaFoldDB" id="A0AA85FT94"/>
<dbReference type="WBParaSite" id="SRDH1_60560.2">
    <property type="protein sequence ID" value="SRDH1_60560.2"/>
    <property type="gene ID" value="SRDH1_60560"/>
</dbReference>
<dbReference type="SMART" id="SM00220">
    <property type="entry name" value="S_TKc"/>
    <property type="match status" value="1"/>
</dbReference>
<evidence type="ECO:0000313" key="17">
    <source>
        <dbReference type="WBParaSite" id="SRDH1_60560.2"/>
    </source>
</evidence>
<dbReference type="InterPro" id="IPR008271">
    <property type="entry name" value="Ser/Thr_kinase_AS"/>
</dbReference>
<keyword evidence="16" id="KW-1185">Reference proteome</keyword>
<organism evidence="16 17">
    <name type="scientific">Schistosoma rodhaini</name>
    <dbReference type="NCBI Taxonomy" id="6188"/>
    <lineage>
        <taxon>Eukaryota</taxon>
        <taxon>Metazoa</taxon>
        <taxon>Spiralia</taxon>
        <taxon>Lophotrochozoa</taxon>
        <taxon>Platyhelminthes</taxon>
        <taxon>Trematoda</taxon>
        <taxon>Digenea</taxon>
        <taxon>Strigeidida</taxon>
        <taxon>Schistosomatoidea</taxon>
        <taxon>Schistosomatidae</taxon>
        <taxon>Schistosoma</taxon>
    </lineage>
</organism>
<dbReference type="PROSITE" id="PS00108">
    <property type="entry name" value="PROTEIN_KINASE_ST"/>
    <property type="match status" value="1"/>
</dbReference>
<keyword evidence="8" id="KW-0547">Nucleotide-binding</keyword>
<evidence type="ECO:0000256" key="4">
    <source>
        <dbReference type="ARBA" id="ARBA00022527"/>
    </source>
</evidence>
<evidence type="ECO:0000256" key="12">
    <source>
        <dbReference type="ARBA" id="ARBA00023136"/>
    </source>
</evidence>
<comment type="similarity">
    <text evidence="2">Belongs to the protein kinase superfamily. TKL Ser/Thr protein kinase family. TGFB receptor subfamily.</text>
</comment>
<dbReference type="PROSITE" id="PS50011">
    <property type="entry name" value="PROTEIN_KINASE_DOM"/>
    <property type="match status" value="1"/>
</dbReference>
<dbReference type="Pfam" id="PF00069">
    <property type="entry name" value="Pkinase"/>
    <property type="match status" value="1"/>
</dbReference>
<evidence type="ECO:0000259" key="15">
    <source>
        <dbReference type="PROSITE" id="PS50011"/>
    </source>
</evidence>
<keyword evidence="5" id="KW-0808">Transferase</keyword>
<feature type="domain" description="Protein kinase" evidence="15">
    <location>
        <begin position="542"/>
        <end position="961"/>
    </location>
</feature>
<keyword evidence="10" id="KW-0067">ATP-binding</keyword>
<keyword evidence="9" id="KW-0418">Kinase</keyword>
<evidence type="ECO:0000256" key="3">
    <source>
        <dbReference type="ARBA" id="ARBA00012401"/>
    </source>
</evidence>
<evidence type="ECO:0000256" key="14">
    <source>
        <dbReference type="SAM" id="Phobius"/>
    </source>
</evidence>
<keyword evidence="4" id="KW-0723">Serine/threonine-protein kinase</keyword>
<dbReference type="PANTHER" id="PTHR23255">
    <property type="entry name" value="TRANSFORMING GROWTH FACTOR-BETA RECEPTOR TYPE I AND II"/>
    <property type="match status" value="1"/>
</dbReference>
<evidence type="ECO:0000256" key="10">
    <source>
        <dbReference type="ARBA" id="ARBA00022840"/>
    </source>
</evidence>
<evidence type="ECO:0000256" key="9">
    <source>
        <dbReference type="ARBA" id="ARBA00022777"/>
    </source>
</evidence>
<dbReference type="PANTHER" id="PTHR23255:SF72">
    <property type="entry name" value="RECEPTOR PROTEIN SERINE_THREONINE KINASE"/>
    <property type="match status" value="1"/>
</dbReference>
<keyword evidence="13" id="KW-0675">Receptor</keyword>
<evidence type="ECO:0000256" key="13">
    <source>
        <dbReference type="ARBA" id="ARBA00023170"/>
    </source>
</evidence>
<dbReference type="EC" id="2.7.11.30" evidence="3"/>
<dbReference type="Proteomes" id="UP000050792">
    <property type="component" value="Unassembled WGS sequence"/>
</dbReference>
<dbReference type="GO" id="GO:0005524">
    <property type="term" value="F:ATP binding"/>
    <property type="evidence" value="ECO:0007669"/>
    <property type="project" value="UniProtKB-KW"/>
</dbReference>
<dbReference type="Gene3D" id="1.10.510.10">
    <property type="entry name" value="Transferase(Phosphotransferase) domain 1"/>
    <property type="match status" value="2"/>
</dbReference>
<evidence type="ECO:0000256" key="7">
    <source>
        <dbReference type="ARBA" id="ARBA00022729"/>
    </source>
</evidence>
<evidence type="ECO:0000256" key="8">
    <source>
        <dbReference type="ARBA" id="ARBA00022741"/>
    </source>
</evidence>
<sequence>MLHHLYTCLTGKILVLYIAEYFPDHMLIFVMFYLIYFTNYAKVDGISCSSGFQAHSDGFRSRQCTADVRHCLITLSRESTNEPYNPHSFDCWPWPELENKCPTVRGVCHVLHKSKDDLHETCCCYDHMCNNETLKIVPMSEDLGPGNHHKSGLDHFGLRVHDGDLNVIVASQDFPNSGVVSPQRSDSYEDPSDNGLQIDALTIFVICGILLSTVCTVILLVFCLSPRYKKVRMKFFLACNHPSPSSQYFQNSLDGRVHGALSIVDCFHCPKSSSFKPSFTGGSVITYPVKKSEISCHSISNGDNLHQVGSCIESLGSGFVFCDISETESGAKELANLQLVAKLCHKEKLIGRGRFAEVWLANVPFSLFIHQLKITQDLLNYKNHNNENDSSRKFHQSSTNGSILCHNSNTNLSWHLLCCQQDSRLTKIPNTMLKCLNSNTSFTFVDTHPETSLDYLYSEKSETSIPLKKETKDYPDDKENVHHAETNTSPLLLSTRTVSSTDVNHNSLINNFTTNDESPMPVAVKTFTANEYDAWKTELGIFKAIHSINKRLPAVVSSTATTAPTTINTTATITITTTNNSSISNNNTSNNSTTTTDTVGTISNINSFSIQYVHEMLRHIGHPNIVLLLGAGSVQLCRSTITEYRLVMEFASGGSLRQLLSQGGWLSFTEILKISDDIVQGLGFLHSDLVNRQQSNGHRIVYGKYPVAHRDLKPENILIRFDGTVCLSDFGQSVCLAENSPNSPTSNNSCGTSFQDVLTTTYSVSSALESMPKAGTLRYQAPEIIDGAISFTGWALLRTDIYSLGLILWELLTAVLLPVDHENALEGDYETHNIDFKLIDSPTNTSPSIGSDLCLMNGLRPEFDHLDPRNSVNVDHRTPEHRKMRKRHHWLPYEKELGSLCNSSAALQQLVCLEKYRPAGHPSWFHSTLITHFYRTINECWDHDPEARLTADCILKRIRFLKGQMNKTKKSD</sequence>
<keyword evidence="12 14" id="KW-0472">Membrane</keyword>
<keyword evidence="7" id="KW-0732">Signal</keyword>
<dbReference type="GO" id="GO:0071363">
    <property type="term" value="P:cellular response to growth factor stimulus"/>
    <property type="evidence" value="ECO:0007669"/>
    <property type="project" value="TreeGrafter"/>
</dbReference>
<evidence type="ECO:0000256" key="11">
    <source>
        <dbReference type="ARBA" id="ARBA00022989"/>
    </source>
</evidence>
<evidence type="ECO:0000313" key="16">
    <source>
        <dbReference type="Proteomes" id="UP000050792"/>
    </source>
</evidence>
<keyword evidence="11 14" id="KW-1133">Transmembrane helix</keyword>
<protein>
    <recommendedName>
        <fullName evidence="3">receptor protein serine/threonine kinase</fullName>
        <ecNumber evidence="3">2.7.11.30</ecNumber>
    </recommendedName>
</protein>
<reference evidence="17" key="2">
    <citation type="submission" date="2023-11" db="UniProtKB">
        <authorList>
            <consortium name="WormBaseParasite"/>
        </authorList>
    </citation>
    <scope>IDENTIFICATION</scope>
</reference>
<evidence type="ECO:0000256" key="6">
    <source>
        <dbReference type="ARBA" id="ARBA00022692"/>
    </source>
</evidence>
<dbReference type="SUPFAM" id="SSF56112">
    <property type="entry name" value="Protein kinase-like (PK-like)"/>
    <property type="match status" value="1"/>
</dbReference>
<dbReference type="InterPro" id="IPR011009">
    <property type="entry name" value="Kinase-like_dom_sf"/>
</dbReference>
<evidence type="ECO:0000256" key="2">
    <source>
        <dbReference type="ARBA" id="ARBA00009605"/>
    </source>
</evidence>
<proteinExistence type="inferred from homology"/>
<dbReference type="GO" id="GO:0005886">
    <property type="term" value="C:plasma membrane"/>
    <property type="evidence" value="ECO:0007669"/>
    <property type="project" value="TreeGrafter"/>
</dbReference>
<name>A0AA85FT94_9TREM</name>
<accession>A0AA85FT94</accession>
<dbReference type="InterPro" id="IPR000719">
    <property type="entry name" value="Prot_kinase_dom"/>
</dbReference>
<feature type="transmembrane region" description="Helical" evidence="14">
    <location>
        <begin position="201"/>
        <end position="224"/>
    </location>
</feature>
<dbReference type="InterPro" id="IPR000333">
    <property type="entry name" value="TGFB_receptor"/>
</dbReference>
<comment type="subcellular location">
    <subcellularLocation>
        <location evidence="1">Membrane</location>
        <topology evidence="1">Single-pass type I membrane protein</topology>
    </subcellularLocation>
</comment>
<dbReference type="GO" id="GO:0043235">
    <property type="term" value="C:receptor complex"/>
    <property type="evidence" value="ECO:0007669"/>
    <property type="project" value="TreeGrafter"/>
</dbReference>
<evidence type="ECO:0000256" key="5">
    <source>
        <dbReference type="ARBA" id="ARBA00022679"/>
    </source>
</evidence>
<evidence type="ECO:0000256" key="1">
    <source>
        <dbReference type="ARBA" id="ARBA00004479"/>
    </source>
</evidence>